<proteinExistence type="predicted"/>
<sequence length="131" mass="15148">PTWVQDAKQYFTGVTGVGAWKALVNSWLAFECRLGYPDGSRANWLASKGRPEEIKQWIKEARPYKASAVTINVKMFSETWKGWWRNIQPVGRVQRVEWPLLQNTEQDLNWMGLDRGGCNGMFLAIVSLSWW</sequence>
<keyword evidence="2" id="KW-1185">Reference proteome</keyword>
<evidence type="ECO:0000313" key="1">
    <source>
        <dbReference type="EMBL" id="KZT02133.1"/>
    </source>
</evidence>
<reference evidence="1 2" key="1">
    <citation type="journal article" date="2016" name="Mol. Biol. Evol.">
        <title>Comparative Genomics of Early-Diverging Mushroom-Forming Fungi Provides Insights into the Origins of Lignocellulose Decay Capabilities.</title>
        <authorList>
            <person name="Nagy L.G."/>
            <person name="Riley R."/>
            <person name="Tritt A."/>
            <person name="Adam C."/>
            <person name="Daum C."/>
            <person name="Floudas D."/>
            <person name="Sun H."/>
            <person name="Yadav J.S."/>
            <person name="Pangilinan J."/>
            <person name="Larsson K.H."/>
            <person name="Matsuura K."/>
            <person name="Barry K."/>
            <person name="Labutti K."/>
            <person name="Kuo R."/>
            <person name="Ohm R.A."/>
            <person name="Bhattacharya S.S."/>
            <person name="Shirouzu T."/>
            <person name="Yoshinaga Y."/>
            <person name="Martin F.M."/>
            <person name="Grigoriev I.V."/>
            <person name="Hibbett D.S."/>
        </authorList>
    </citation>
    <scope>NUCLEOTIDE SEQUENCE [LARGE SCALE GENOMIC DNA]</scope>
    <source>
        <strain evidence="1 2">93-53</strain>
    </source>
</reference>
<dbReference type="Proteomes" id="UP000076871">
    <property type="component" value="Unassembled WGS sequence"/>
</dbReference>
<dbReference type="GeneID" id="63820222"/>
<feature type="non-terminal residue" evidence="1">
    <location>
        <position position="1"/>
    </location>
</feature>
<dbReference type="OrthoDB" id="3262009at2759"/>
<name>A0A165C3E0_9APHY</name>
<evidence type="ECO:0000313" key="2">
    <source>
        <dbReference type="Proteomes" id="UP000076871"/>
    </source>
</evidence>
<dbReference type="RefSeq" id="XP_040759873.1">
    <property type="nucleotide sequence ID" value="XM_040903191.1"/>
</dbReference>
<dbReference type="EMBL" id="KV427655">
    <property type="protein sequence ID" value="KZT02133.1"/>
    <property type="molecule type" value="Genomic_DNA"/>
</dbReference>
<dbReference type="InParanoid" id="A0A165C3E0"/>
<accession>A0A165C3E0</accession>
<dbReference type="AlphaFoldDB" id="A0A165C3E0"/>
<feature type="non-terminal residue" evidence="1">
    <location>
        <position position="131"/>
    </location>
</feature>
<protein>
    <submittedName>
        <fullName evidence="1">Uncharacterized protein</fullName>
    </submittedName>
</protein>
<gene>
    <name evidence="1" type="ORF">LAESUDRAFT_614037</name>
</gene>
<organism evidence="1 2">
    <name type="scientific">Laetiporus sulphureus 93-53</name>
    <dbReference type="NCBI Taxonomy" id="1314785"/>
    <lineage>
        <taxon>Eukaryota</taxon>
        <taxon>Fungi</taxon>
        <taxon>Dikarya</taxon>
        <taxon>Basidiomycota</taxon>
        <taxon>Agaricomycotina</taxon>
        <taxon>Agaricomycetes</taxon>
        <taxon>Polyporales</taxon>
        <taxon>Laetiporus</taxon>
    </lineage>
</organism>